<organism evidence="2 3">
    <name type="scientific">Rhodanobacter aciditrophus</name>
    <dbReference type="NCBI Taxonomy" id="1623218"/>
    <lineage>
        <taxon>Bacteria</taxon>
        <taxon>Pseudomonadati</taxon>
        <taxon>Pseudomonadota</taxon>
        <taxon>Gammaproteobacteria</taxon>
        <taxon>Lysobacterales</taxon>
        <taxon>Rhodanobacteraceae</taxon>
        <taxon>Rhodanobacter</taxon>
    </lineage>
</organism>
<reference evidence="3" key="1">
    <citation type="journal article" date="2019" name="Int. J. Syst. Evol. Microbiol.">
        <title>The Global Catalogue of Microorganisms (GCM) 10K type strain sequencing project: providing services to taxonomists for standard genome sequencing and annotation.</title>
        <authorList>
            <consortium name="The Broad Institute Genomics Platform"/>
            <consortium name="The Broad Institute Genome Sequencing Center for Infectious Disease"/>
            <person name="Wu L."/>
            <person name="Ma J."/>
        </authorList>
    </citation>
    <scope>NUCLEOTIDE SEQUENCE [LARGE SCALE GENOMIC DNA]</scope>
    <source>
        <strain evidence="3">JCM 30774</strain>
    </source>
</reference>
<evidence type="ECO:0000313" key="3">
    <source>
        <dbReference type="Proteomes" id="UP001597059"/>
    </source>
</evidence>
<comment type="caution">
    <text evidence="2">The sequence shown here is derived from an EMBL/GenBank/DDBJ whole genome shotgun (WGS) entry which is preliminary data.</text>
</comment>
<dbReference type="EMBL" id="JBHTMN010000004">
    <property type="protein sequence ID" value="MFD1382516.1"/>
    <property type="molecule type" value="Genomic_DNA"/>
</dbReference>
<evidence type="ECO:0008006" key="4">
    <source>
        <dbReference type="Google" id="ProtNLM"/>
    </source>
</evidence>
<evidence type="ECO:0000256" key="1">
    <source>
        <dbReference type="SAM" id="SignalP"/>
    </source>
</evidence>
<keyword evidence="3" id="KW-1185">Reference proteome</keyword>
<sequence>MKAFSYLAAGLLLGSLSLPANAVDLDSIDPDKARAYEAYVMTFLWPENMSSERIDYENVLSLAGIPVFESGQETNTASTETSFAADIEPLKAPFDEFLNTFKRRTQLLSNERWTLIFPETGATLSREFHSETVIDGYAEFVAHVDFTLNRYLESDLSYEHYLFDTFTTVKTKENQPAITTDGPRVTLEQTQAPETMVQKHIEPAMVLKLNFLNKTPSKKLNYIDHPTIGTLIYFEPLELEDAMERVSMEQFMDTPN</sequence>
<dbReference type="RefSeq" id="WP_377365568.1">
    <property type="nucleotide sequence ID" value="NZ_JBHTMN010000004.1"/>
</dbReference>
<feature type="signal peptide" evidence="1">
    <location>
        <begin position="1"/>
        <end position="22"/>
    </location>
</feature>
<gene>
    <name evidence="2" type="ORF">ACFQ45_04010</name>
</gene>
<dbReference type="Proteomes" id="UP001597059">
    <property type="component" value="Unassembled WGS sequence"/>
</dbReference>
<proteinExistence type="predicted"/>
<evidence type="ECO:0000313" key="2">
    <source>
        <dbReference type="EMBL" id="MFD1382516.1"/>
    </source>
</evidence>
<name>A0ABW4AZ41_9GAMM</name>
<protein>
    <recommendedName>
        <fullName evidence="4">Peptidoglycan-binding protein CsiV</fullName>
    </recommendedName>
</protein>
<keyword evidence="1" id="KW-0732">Signal</keyword>
<accession>A0ABW4AZ41</accession>
<feature type="chain" id="PRO_5045064396" description="Peptidoglycan-binding protein CsiV" evidence="1">
    <location>
        <begin position="23"/>
        <end position="256"/>
    </location>
</feature>